<dbReference type="EMBL" id="KV423981">
    <property type="protein sequence ID" value="KZT56213.1"/>
    <property type="molecule type" value="Genomic_DNA"/>
</dbReference>
<keyword evidence="3" id="KW-1185">Reference proteome</keyword>
<protein>
    <recommendedName>
        <fullName evidence="1">DUF6532 domain-containing protein</fullName>
    </recommendedName>
</protein>
<proteinExistence type="predicted"/>
<reference evidence="2 3" key="1">
    <citation type="journal article" date="2016" name="Mol. Biol. Evol.">
        <title>Comparative Genomics of Early-Diverging Mushroom-Forming Fungi Provides Insights into the Origins of Lignocellulose Decay Capabilities.</title>
        <authorList>
            <person name="Nagy L.G."/>
            <person name="Riley R."/>
            <person name="Tritt A."/>
            <person name="Adam C."/>
            <person name="Daum C."/>
            <person name="Floudas D."/>
            <person name="Sun H."/>
            <person name="Yadav J.S."/>
            <person name="Pangilinan J."/>
            <person name="Larsson K.H."/>
            <person name="Matsuura K."/>
            <person name="Barry K."/>
            <person name="Labutti K."/>
            <person name="Kuo R."/>
            <person name="Ohm R.A."/>
            <person name="Bhattacharya S.S."/>
            <person name="Shirouzu T."/>
            <person name="Yoshinaga Y."/>
            <person name="Martin F.M."/>
            <person name="Grigoriev I.V."/>
            <person name="Hibbett D.S."/>
        </authorList>
    </citation>
    <scope>NUCLEOTIDE SEQUENCE [LARGE SCALE GENOMIC DNA]</scope>
    <source>
        <strain evidence="2 3">HHB12733</strain>
    </source>
</reference>
<dbReference type="InParanoid" id="A0A165F586"/>
<dbReference type="Proteomes" id="UP000076842">
    <property type="component" value="Unassembled WGS sequence"/>
</dbReference>
<dbReference type="InterPro" id="IPR045341">
    <property type="entry name" value="DUF6532"/>
</dbReference>
<evidence type="ECO:0000259" key="1">
    <source>
        <dbReference type="Pfam" id="PF20149"/>
    </source>
</evidence>
<gene>
    <name evidence="2" type="ORF">CALCODRAFT_484124</name>
</gene>
<dbReference type="Pfam" id="PF20149">
    <property type="entry name" value="DUF6532"/>
    <property type="match status" value="1"/>
</dbReference>
<sequence length="110" mass="12399">MRNIIEQRDSQLRGKIKDCAARLVGQYYKLPVVGTRDDAEATAKEATRLLTGAKFIYVDTHDANPYENGCIEAVYCDMWFRDVRSEGVRFRKIFEKGPAGALALVVTAVR</sequence>
<name>A0A165F586_9BASI</name>
<feature type="domain" description="DUF6532" evidence="1">
    <location>
        <begin position="1"/>
        <end position="110"/>
    </location>
</feature>
<dbReference type="AlphaFoldDB" id="A0A165F586"/>
<organism evidence="2 3">
    <name type="scientific">Calocera cornea HHB12733</name>
    <dbReference type="NCBI Taxonomy" id="1353952"/>
    <lineage>
        <taxon>Eukaryota</taxon>
        <taxon>Fungi</taxon>
        <taxon>Dikarya</taxon>
        <taxon>Basidiomycota</taxon>
        <taxon>Agaricomycotina</taxon>
        <taxon>Dacrymycetes</taxon>
        <taxon>Dacrymycetales</taxon>
        <taxon>Dacrymycetaceae</taxon>
        <taxon>Calocera</taxon>
    </lineage>
</organism>
<accession>A0A165F586</accession>
<evidence type="ECO:0000313" key="2">
    <source>
        <dbReference type="EMBL" id="KZT56213.1"/>
    </source>
</evidence>
<evidence type="ECO:0000313" key="3">
    <source>
        <dbReference type="Proteomes" id="UP000076842"/>
    </source>
</evidence>